<dbReference type="EMBL" id="CP098755">
    <property type="protein sequence ID" value="USG66223.1"/>
    <property type="molecule type" value="Genomic_DNA"/>
</dbReference>
<reference evidence="5" key="1">
    <citation type="submission" date="2022-06" db="EMBL/GenBank/DDBJ databases">
        <title>Genome sequencing of Brevibacillus sp. BB3-R1.</title>
        <authorList>
            <person name="Heo J."/>
            <person name="Lee D."/>
            <person name="Won M."/>
            <person name="Han B.-H."/>
            <person name="Hong S.-B."/>
            <person name="Kwon S.-W."/>
        </authorList>
    </citation>
    <scope>NUCLEOTIDE SEQUENCE</scope>
    <source>
        <strain evidence="5">BB3-R1</strain>
    </source>
</reference>
<dbReference type="InterPro" id="IPR050093">
    <property type="entry name" value="ABC_SmlMolc_Importer"/>
</dbReference>
<evidence type="ECO:0000256" key="1">
    <source>
        <dbReference type="ARBA" id="ARBA00022448"/>
    </source>
</evidence>
<dbReference type="InterPro" id="IPR003593">
    <property type="entry name" value="AAA+_ATPase"/>
</dbReference>
<feature type="domain" description="ABC transporter" evidence="4">
    <location>
        <begin position="4"/>
        <end position="242"/>
    </location>
</feature>
<dbReference type="RefSeq" id="WP_251873330.1">
    <property type="nucleotide sequence ID" value="NZ_CP098755.1"/>
</dbReference>
<keyword evidence="6" id="KW-1185">Reference proteome</keyword>
<keyword evidence="1" id="KW-0813">Transport</keyword>
<dbReference type="Pfam" id="PF08402">
    <property type="entry name" value="TOBE_2"/>
    <property type="match status" value="1"/>
</dbReference>
<keyword evidence="2" id="KW-0547">Nucleotide-binding</keyword>
<gene>
    <name evidence="5" type="ORF">NDK47_02490</name>
</gene>
<dbReference type="PANTHER" id="PTHR42781">
    <property type="entry name" value="SPERMIDINE/PUTRESCINE IMPORT ATP-BINDING PROTEIN POTA"/>
    <property type="match status" value="1"/>
</dbReference>
<keyword evidence="3 5" id="KW-0067">ATP-binding</keyword>
<dbReference type="SUPFAM" id="SSF52540">
    <property type="entry name" value="P-loop containing nucleoside triphosphate hydrolases"/>
    <property type="match status" value="1"/>
</dbReference>
<dbReference type="InterPro" id="IPR013611">
    <property type="entry name" value="Transp-assoc_OB_typ2"/>
</dbReference>
<dbReference type="Pfam" id="PF00005">
    <property type="entry name" value="ABC_tran"/>
    <property type="match status" value="1"/>
</dbReference>
<dbReference type="InterPro" id="IPR017871">
    <property type="entry name" value="ABC_transporter-like_CS"/>
</dbReference>
<dbReference type="Proteomes" id="UP001056500">
    <property type="component" value="Chromosome"/>
</dbReference>
<dbReference type="Gene3D" id="3.40.50.300">
    <property type="entry name" value="P-loop containing nucleotide triphosphate hydrolases"/>
    <property type="match status" value="1"/>
</dbReference>
<dbReference type="PANTHER" id="PTHR42781:SF9">
    <property type="entry name" value="AMINO ACID ABC TRANSPORTER, ATP-BINDING PROTEIN-RELATED"/>
    <property type="match status" value="1"/>
</dbReference>
<sequence>MNSAYVKGLYKQFGEVKVLREVELQVGSGEFVALLGPSGCGKTTLLRLLAGFEQPTSGEVWINGQLAAHAALNKPPEERRVGMVFQSFALWPHMTIFQNVLFPLQHQREVPESYRKNPRSRVEEVLEMVGLGGMGQRYPSQLSGGQRQRVALARAIVFHPSLLLMDEPLSSLDVELRVQMRKEIQHLHRELGASIVYVTHDQSEALAMADRIVVMKDGRIEQDGTPDDIYFAPESPFVARFVGKANFLPGVWSDSRTFQLIMAGRSPRPLRVSRDFSAFKAEGVLPVRPEQIRLHPRDSQPSREAGFLEGQIKHVQFQGREWLYTIAVGAEELEVAAGPGERFAYEENVWVEFCI</sequence>
<dbReference type="InterPro" id="IPR003439">
    <property type="entry name" value="ABC_transporter-like_ATP-bd"/>
</dbReference>
<evidence type="ECO:0000313" key="5">
    <source>
        <dbReference type="EMBL" id="USG66223.1"/>
    </source>
</evidence>
<proteinExistence type="predicted"/>
<dbReference type="InterPro" id="IPR027417">
    <property type="entry name" value="P-loop_NTPase"/>
</dbReference>
<evidence type="ECO:0000313" key="6">
    <source>
        <dbReference type="Proteomes" id="UP001056500"/>
    </source>
</evidence>
<dbReference type="PROSITE" id="PS50893">
    <property type="entry name" value="ABC_TRANSPORTER_2"/>
    <property type="match status" value="1"/>
</dbReference>
<evidence type="ECO:0000256" key="2">
    <source>
        <dbReference type="ARBA" id="ARBA00022741"/>
    </source>
</evidence>
<accession>A0ABY4WGD3</accession>
<organism evidence="5 6">
    <name type="scientific">Brevibacillus ruminantium</name>
    <dbReference type="NCBI Taxonomy" id="2950604"/>
    <lineage>
        <taxon>Bacteria</taxon>
        <taxon>Bacillati</taxon>
        <taxon>Bacillota</taxon>
        <taxon>Bacilli</taxon>
        <taxon>Bacillales</taxon>
        <taxon>Paenibacillaceae</taxon>
        <taxon>Brevibacillus</taxon>
    </lineage>
</organism>
<evidence type="ECO:0000256" key="3">
    <source>
        <dbReference type="ARBA" id="ARBA00022840"/>
    </source>
</evidence>
<dbReference type="InterPro" id="IPR008995">
    <property type="entry name" value="Mo/tungstate-bd_C_term_dom"/>
</dbReference>
<name>A0ABY4WGD3_9BACL</name>
<dbReference type="PROSITE" id="PS00211">
    <property type="entry name" value="ABC_TRANSPORTER_1"/>
    <property type="match status" value="1"/>
</dbReference>
<dbReference type="Gene3D" id="2.40.50.100">
    <property type="match status" value="1"/>
</dbReference>
<protein>
    <submittedName>
        <fullName evidence="5">ABC transporter ATP-binding protein</fullName>
    </submittedName>
</protein>
<dbReference type="GO" id="GO:0005524">
    <property type="term" value="F:ATP binding"/>
    <property type="evidence" value="ECO:0007669"/>
    <property type="project" value="UniProtKB-KW"/>
</dbReference>
<evidence type="ECO:0000259" key="4">
    <source>
        <dbReference type="PROSITE" id="PS50893"/>
    </source>
</evidence>
<dbReference type="SMART" id="SM00382">
    <property type="entry name" value="AAA"/>
    <property type="match status" value="1"/>
</dbReference>
<dbReference type="SUPFAM" id="SSF50331">
    <property type="entry name" value="MOP-like"/>
    <property type="match status" value="1"/>
</dbReference>